<organism evidence="1 2">
    <name type="scientific">Reichenbachiella carrageenanivorans</name>
    <dbReference type="NCBI Taxonomy" id="2979869"/>
    <lineage>
        <taxon>Bacteria</taxon>
        <taxon>Pseudomonadati</taxon>
        <taxon>Bacteroidota</taxon>
        <taxon>Cytophagia</taxon>
        <taxon>Cytophagales</taxon>
        <taxon>Reichenbachiellaceae</taxon>
        <taxon>Reichenbachiella</taxon>
    </lineage>
</organism>
<proteinExistence type="predicted"/>
<gene>
    <name evidence="1" type="ORF">N7E81_04775</name>
</gene>
<dbReference type="Proteomes" id="UP001062165">
    <property type="component" value="Chromosome"/>
</dbReference>
<accession>A0ABY6D2L9</accession>
<sequence length="104" mass="12063">MSSINVKKVQAWFTLKGYVVGDNGVWSEPEQTALDQYQQTLVDGKRLPSKYKDGKIDVEGTSHKQQFPPFSRQNDSIWGEKRNFRDRMTEKTKKIDLVVKLIET</sequence>
<evidence type="ECO:0000313" key="1">
    <source>
        <dbReference type="EMBL" id="UXX80412.1"/>
    </source>
</evidence>
<dbReference type="RefSeq" id="WP_263052142.1">
    <property type="nucleotide sequence ID" value="NZ_CP106735.1"/>
</dbReference>
<dbReference type="EMBL" id="CP106735">
    <property type="protein sequence ID" value="UXX80412.1"/>
    <property type="molecule type" value="Genomic_DNA"/>
</dbReference>
<keyword evidence="2" id="KW-1185">Reference proteome</keyword>
<evidence type="ECO:0000313" key="2">
    <source>
        <dbReference type="Proteomes" id="UP001062165"/>
    </source>
</evidence>
<reference evidence="1" key="1">
    <citation type="submission" date="2022-10" db="EMBL/GenBank/DDBJ databases">
        <title>Comparative genomics and taxonomic characterization of three novel marine species of genus Reichenbachiella exhibiting antioxidant and polysaccharide degradation activities.</title>
        <authorList>
            <person name="Muhammad N."/>
            <person name="Lee Y.-J."/>
            <person name="Ko J."/>
            <person name="Kim S.-G."/>
        </authorList>
    </citation>
    <scope>NUCLEOTIDE SEQUENCE</scope>
    <source>
        <strain evidence="1">Wsw4-B4</strain>
    </source>
</reference>
<evidence type="ECO:0008006" key="3">
    <source>
        <dbReference type="Google" id="ProtNLM"/>
    </source>
</evidence>
<name>A0ABY6D2L9_9BACT</name>
<protein>
    <recommendedName>
        <fullName evidence="3">Peptidoglycan binding domain-containing protein</fullName>
    </recommendedName>
</protein>